<sequence length="312" mass="34309">MFDTAANKLHYESPGGARSNPLLMIDGERFTQIVVDENVFNDIDVMFIGTENGTVLKTYLNTDRSEAQVVEEISLDTNNTKAPVLTMLKSETDQAIFVGTDLGVFKVPFEHCSDFNSRNECLAIVDPYCSWDGSSCVSSGGGEQYLQNGTLYTIFTDPGLKILQSPRNLTRRVNIANQPVNLFLLAEAEAGRNLQVDNGMIPCPPCDSLPFTEYRTTSSGKEYLMLLINGSSSENMTCPCSVVVATDGDFNQTAEFTLTADYSDAVNATETDLNELEDFECQIQGYKDELTDWKEHVGDACSLNNVQVCPAN</sequence>
<keyword evidence="3" id="KW-1015">Disulfide bond</keyword>
<evidence type="ECO:0000259" key="6">
    <source>
        <dbReference type="PROSITE" id="PS51004"/>
    </source>
</evidence>
<dbReference type="GO" id="GO:0071526">
    <property type="term" value="P:semaphorin-plexin signaling pathway"/>
    <property type="evidence" value="ECO:0007669"/>
    <property type="project" value="TreeGrafter"/>
</dbReference>
<name>A0A8B7ZZ68_ACAPL</name>
<dbReference type="PANTHER" id="PTHR11036:SF127">
    <property type="entry name" value="SEMAPHORIN-1A"/>
    <property type="match status" value="1"/>
</dbReference>
<evidence type="ECO:0000256" key="5">
    <source>
        <dbReference type="PROSITE-ProRule" id="PRU00352"/>
    </source>
</evidence>
<dbReference type="PANTHER" id="PTHR11036">
    <property type="entry name" value="SEMAPHORIN"/>
    <property type="match status" value="1"/>
</dbReference>
<dbReference type="GeneID" id="110990235"/>
<dbReference type="GO" id="GO:0007411">
    <property type="term" value="P:axon guidance"/>
    <property type="evidence" value="ECO:0007669"/>
    <property type="project" value="TreeGrafter"/>
</dbReference>
<dbReference type="GO" id="GO:0030335">
    <property type="term" value="P:positive regulation of cell migration"/>
    <property type="evidence" value="ECO:0007669"/>
    <property type="project" value="TreeGrafter"/>
</dbReference>
<evidence type="ECO:0000256" key="3">
    <source>
        <dbReference type="ARBA" id="ARBA00023157"/>
    </source>
</evidence>
<dbReference type="Pfam" id="PF01403">
    <property type="entry name" value="Sema"/>
    <property type="match status" value="1"/>
</dbReference>
<proteinExistence type="predicted"/>
<comment type="subcellular location">
    <subcellularLocation>
        <location evidence="1">Membrane</location>
    </subcellularLocation>
</comment>
<dbReference type="Pfam" id="PF01437">
    <property type="entry name" value="PSI"/>
    <property type="match status" value="1"/>
</dbReference>
<dbReference type="SUPFAM" id="SSF101912">
    <property type="entry name" value="Sema domain"/>
    <property type="match status" value="1"/>
</dbReference>
<gene>
    <name evidence="8" type="primary">LOC110990235</name>
</gene>
<protein>
    <submittedName>
        <fullName evidence="8">Plexin-C1-like</fullName>
    </submittedName>
</protein>
<dbReference type="InterPro" id="IPR002165">
    <property type="entry name" value="Plexin_repeat"/>
</dbReference>
<dbReference type="AlphaFoldDB" id="A0A8B7ZZ68"/>
<evidence type="ECO:0000313" key="8">
    <source>
        <dbReference type="RefSeq" id="XP_022110818.1"/>
    </source>
</evidence>
<dbReference type="InterPro" id="IPR001627">
    <property type="entry name" value="Semap_dom"/>
</dbReference>
<dbReference type="SUPFAM" id="SSF103575">
    <property type="entry name" value="Plexin repeat"/>
    <property type="match status" value="1"/>
</dbReference>
<keyword evidence="7" id="KW-1185">Reference proteome</keyword>
<comment type="caution">
    <text evidence="5">Lacks conserved residue(s) required for the propagation of feature annotation.</text>
</comment>
<dbReference type="GO" id="GO:0030215">
    <property type="term" value="F:semaphorin receptor binding"/>
    <property type="evidence" value="ECO:0007669"/>
    <property type="project" value="InterPro"/>
</dbReference>
<dbReference type="RefSeq" id="XP_022110818.1">
    <property type="nucleotide sequence ID" value="XM_022255126.1"/>
</dbReference>
<accession>A0A8B7ZZ68</accession>
<dbReference type="Proteomes" id="UP000694845">
    <property type="component" value="Unplaced"/>
</dbReference>
<dbReference type="PROSITE" id="PS51004">
    <property type="entry name" value="SEMA"/>
    <property type="match status" value="1"/>
</dbReference>
<dbReference type="InterPro" id="IPR015943">
    <property type="entry name" value="WD40/YVTN_repeat-like_dom_sf"/>
</dbReference>
<dbReference type="GO" id="GO:0005886">
    <property type="term" value="C:plasma membrane"/>
    <property type="evidence" value="ECO:0007669"/>
    <property type="project" value="TreeGrafter"/>
</dbReference>
<keyword evidence="2" id="KW-0472">Membrane</keyword>
<evidence type="ECO:0000256" key="4">
    <source>
        <dbReference type="ARBA" id="ARBA00023180"/>
    </source>
</evidence>
<dbReference type="Gene3D" id="2.130.10.10">
    <property type="entry name" value="YVTN repeat-like/Quinoprotein amine dehydrogenase"/>
    <property type="match status" value="1"/>
</dbReference>
<dbReference type="Gene3D" id="3.30.1680.10">
    <property type="entry name" value="ligand-binding face of the semaphorins, domain 2"/>
    <property type="match status" value="1"/>
</dbReference>
<organism evidence="7 8">
    <name type="scientific">Acanthaster planci</name>
    <name type="common">Crown-of-thorns starfish</name>
    <dbReference type="NCBI Taxonomy" id="133434"/>
    <lineage>
        <taxon>Eukaryota</taxon>
        <taxon>Metazoa</taxon>
        <taxon>Echinodermata</taxon>
        <taxon>Eleutherozoa</taxon>
        <taxon>Asterozoa</taxon>
        <taxon>Asteroidea</taxon>
        <taxon>Valvatacea</taxon>
        <taxon>Valvatida</taxon>
        <taxon>Acanthasteridae</taxon>
        <taxon>Acanthaster</taxon>
    </lineage>
</organism>
<dbReference type="GO" id="GO:0045499">
    <property type="term" value="F:chemorepellent activity"/>
    <property type="evidence" value="ECO:0007669"/>
    <property type="project" value="TreeGrafter"/>
</dbReference>
<dbReference type="KEGG" id="aplc:110990235"/>
<evidence type="ECO:0000256" key="1">
    <source>
        <dbReference type="ARBA" id="ARBA00004370"/>
    </source>
</evidence>
<dbReference type="InterPro" id="IPR027231">
    <property type="entry name" value="Semaphorin"/>
</dbReference>
<dbReference type="InterPro" id="IPR036352">
    <property type="entry name" value="Semap_dom_sf"/>
</dbReference>
<reference evidence="8" key="1">
    <citation type="submission" date="2025-08" db="UniProtKB">
        <authorList>
            <consortium name="RefSeq"/>
        </authorList>
    </citation>
    <scope>IDENTIFICATION</scope>
</reference>
<evidence type="ECO:0000256" key="2">
    <source>
        <dbReference type="ARBA" id="ARBA00023136"/>
    </source>
</evidence>
<dbReference type="OrthoDB" id="9988752at2759"/>
<feature type="domain" description="Sema" evidence="6">
    <location>
        <begin position="1"/>
        <end position="109"/>
    </location>
</feature>
<evidence type="ECO:0000313" key="7">
    <source>
        <dbReference type="Proteomes" id="UP000694845"/>
    </source>
</evidence>
<keyword evidence="4" id="KW-0325">Glycoprotein</keyword>